<dbReference type="GO" id="GO:0003676">
    <property type="term" value="F:nucleic acid binding"/>
    <property type="evidence" value="ECO:0007669"/>
    <property type="project" value="InterPro"/>
</dbReference>
<dbReference type="Gene3D" id="1.20.120.1080">
    <property type="match status" value="1"/>
</dbReference>
<dbReference type="RefSeq" id="WP_138594251.1">
    <property type="nucleotide sequence ID" value="NZ_PNCK01000005.1"/>
</dbReference>
<proteinExistence type="predicted"/>
<dbReference type="GO" id="GO:0016787">
    <property type="term" value="F:hydrolase activity"/>
    <property type="evidence" value="ECO:0007669"/>
    <property type="project" value="UniProtKB-KW"/>
</dbReference>
<dbReference type="GO" id="GO:0004386">
    <property type="term" value="F:helicase activity"/>
    <property type="evidence" value="ECO:0007669"/>
    <property type="project" value="UniProtKB-KW"/>
</dbReference>
<feature type="domain" description="Helicase ATP-binding" evidence="5">
    <location>
        <begin position="13"/>
        <end position="166"/>
    </location>
</feature>
<feature type="domain" description="Helicase C-terminal" evidence="6">
    <location>
        <begin position="196"/>
        <end position="352"/>
    </location>
</feature>
<protein>
    <submittedName>
        <fullName evidence="8">ATP-dependent helicase</fullName>
    </submittedName>
</protein>
<dbReference type="InterPro" id="IPR014001">
    <property type="entry name" value="Helicase_ATP-bd"/>
</dbReference>
<reference evidence="10" key="2">
    <citation type="submission" date="2019-06" db="EMBL/GenBank/DDBJ databases">
        <title>Co-occurence of chitin degradation, pigmentation and bioactivity in marine Pseudoalteromonas.</title>
        <authorList>
            <person name="Sonnenschein E.C."/>
            <person name="Bech P.K."/>
        </authorList>
    </citation>
    <scope>NUCLEOTIDE SEQUENCE [LARGE SCALE GENOMIC DNA]</scope>
    <source>
        <strain evidence="10">S2231</strain>
    </source>
</reference>
<evidence type="ECO:0000313" key="8">
    <source>
        <dbReference type="EMBL" id="TMP60239.1"/>
    </source>
</evidence>
<keyword evidence="1" id="KW-0547">Nucleotide-binding</keyword>
<accession>A0A5S3XR37</accession>
<evidence type="ECO:0000313" key="9">
    <source>
        <dbReference type="Proteomes" id="UP000305730"/>
    </source>
</evidence>
<organism evidence="8 10">
    <name type="scientific">Pseudoalteromonas citrea</name>
    <dbReference type="NCBI Taxonomy" id="43655"/>
    <lineage>
        <taxon>Bacteria</taxon>
        <taxon>Pseudomonadati</taxon>
        <taxon>Pseudomonadota</taxon>
        <taxon>Gammaproteobacteria</taxon>
        <taxon>Alteromonadales</taxon>
        <taxon>Pseudoalteromonadaceae</taxon>
        <taxon>Pseudoalteromonas</taxon>
    </lineage>
</organism>
<dbReference type="EMBL" id="PNCK01000005">
    <property type="protein sequence ID" value="TMP46711.1"/>
    <property type="molecule type" value="Genomic_DNA"/>
</dbReference>
<evidence type="ECO:0000256" key="4">
    <source>
        <dbReference type="ARBA" id="ARBA00022840"/>
    </source>
</evidence>
<comment type="caution">
    <text evidence="8">The sequence shown here is derived from an EMBL/GenBank/DDBJ whole genome shotgun (WGS) entry which is preliminary data.</text>
</comment>
<dbReference type="SMART" id="SM00487">
    <property type="entry name" value="DEXDc"/>
    <property type="match status" value="1"/>
</dbReference>
<dbReference type="InterPro" id="IPR027417">
    <property type="entry name" value="P-loop_NTPase"/>
</dbReference>
<dbReference type="CDD" id="cd18791">
    <property type="entry name" value="SF2_C_RHA"/>
    <property type="match status" value="1"/>
</dbReference>
<evidence type="ECO:0000259" key="6">
    <source>
        <dbReference type="PROSITE" id="PS51194"/>
    </source>
</evidence>
<dbReference type="GO" id="GO:0005524">
    <property type="term" value="F:ATP binding"/>
    <property type="evidence" value="ECO:0007669"/>
    <property type="project" value="UniProtKB-KW"/>
</dbReference>
<keyword evidence="2" id="KW-0378">Hydrolase</keyword>
<dbReference type="SMART" id="SM00490">
    <property type="entry name" value="HELICc"/>
    <property type="match status" value="1"/>
</dbReference>
<evidence type="ECO:0000259" key="5">
    <source>
        <dbReference type="PROSITE" id="PS51192"/>
    </source>
</evidence>
<reference evidence="9 10" key="1">
    <citation type="submission" date="2017-12" db="EMBL/GenBank/DDBJ databases">
        <authorList>
            <person name="Paulsen S."/>
            <person name="Gram L.K."/>
        </authorList>
    </citation>
    <scope>NUCLEOTIDE SEQUENCE [LARGE SCALE GENOMIC DNA]</scope>
    <source>
        <strain evidence="8 10">S2231</strain>
        <strain evidence="7 9">S2233</strain>
    </source>
</reference>
<name>A0A5S3XR37_9GAMM</name>
<dbReference type="EMBL" id="PNCL01000028">
    <property type="protein sequence ID" value="TMP60239.1"/>
    <property type="molecule type" value="Genomic_DNA"/>
</dbReference>
<dbReference type="Pfam" id="PF00271">
    <property type="entry name" value="Helicase_C"/>
    <property type="match status" value="1"/>
</dbReference>
<dbReference type="PROSITE" id="PS51194">
    <property type="entry name" value="HELICASE_CTER"/>
    <property type="match status" value="1"/>
</dbReference>
<evidence type="ECO:0000313" key="7">
    <source>
        <dbReference type="EMBL" id="TMP46711.1"/>
    </source>
</evidence>
<dbReference type="Gene3D" id="3.40.50.300">
    <property type="entry name" value="P-loop containing nucleotide triphosphate hydrolases"/>
    <property type="match status" value="2"/>
</dbReference>
<keyword evidence="3 8" id="KW-0347">Helicase</keyword>
<reference evidence="8" key="3">
    <citation type="submission" date="2019-09" db="EMBL/GenBank/DDBJ databases">
        <title>Co-occurence of chitin degradation, pigmentation and bioactivity in marine Pseudoalteromonas.</title>
        <authorList>
            <person name="Sonnenschein E.C."/>
            <person name="Bech P.K."/>
        </authorList>
    </citation>
    <scope>NUCLEOTIDE SEQUENCE</scope>
    <source>
        <strain evidence="8">S2231</strain>
        <strain evidence="7 9">S2233</strain>
    </source>
</reference>
<dbReference type="SUPFAM" id="SSF52540">
    <property type="entry name" value="P-loop containing nucleoside triphosphate hydrolases"/>
    <property type="match status" value="1"/>
</dbReference>
<keyword evidence="9" id="KW-1185">Reference proteome</keyword>
<dbReference type="PROSITE" id="PS51192">
    <property type="entry name" value="HELICASE_ATP_BIND_1"/>
    <property type="match status" value="1"/>
</dbReference>
<dbReference type="PANTHER" id="PTHR43519:SF1">
    <property type="entry name" value="ATP-DEPENDENT RNA HELICASE HRPB"/>
    <property type="match status" value="1"/>
</dbReference>
<dbReference type="InterPro" id="IPR011545">
    <property type="entry name" value="DEAD/DEAH_box_helicase_dom"/>
</dbReference>
<gene>
    <name evidence="8" type="ORF">CWB96_07600</name>
    <name evidence="7" type="ORF">CWB97_00770</name>
</gene>
<dbReference type="PANTHER" id="PTHR43519">
    <property type="entry name" value="ATP-DEPENDENT RNA HELICASE HRPB"/>
    <property type="match status" value="1"/>
</dbReference>
<dbReference type="AlphaFoldDB" id="A0A5S3XR37"/>
<dbReference type="Pfam" id="PF00270">
    <property type="entry name" value="DEAD"/>
    <property type="match status" value="1"/>
</dbReference>
<sequence>MTHLPIEAIKPEFLSTITHSDVIVSAATGSGKSTCLPLWASQSGRVLVIEPRRIACTSLAEYLAQQSSQPVGERIGYAIRFESHCNENTEVVFVTPGVALRWFFEDKLNEFNIVMLDEFHERRWDMDLLLAMLKQHDQHRLIVTSATLNTAQLAAYLNAKILHSEGSMYPVDELFIASNSRAMPSKEQLAERVINACQQAILNTSGDILVFLPGKAEIQACAAVAKKLNTLVVSLYGGCSAQQQALALSVQSQQRLIFATNVAETSLTIPNISCVIDSGLERRTHLRGTKTVLGLDAISIDSAKQRLGRAGRTQHGLCIRLYGQYAPLIKSTPPEVLRENLTELILAASCSSKGIDSLEFIDALPLKSKQASVAILTSVGAIDKQGKSTDLGRKLYPLPIDIELAYLVNSMPNNSLKQAMVDMAALLSVPARVYQLPKQQEIIESLNQQLQNASDLELAIGVIRGQVTDVLIEPEALSEAIQFSELLRSAFGLPELKYAASFRHNDLVEAIACAKPTSVYIKRQNRRGAFGNGSIEVVPAKDSRINPQCNAILVLDTYALAGKGTKQAKTLAMLNAPLPISLICKLNLGERTLSKAELIDGVIIINSILSYCGVQISEKKLIPQGEVLLRACCELILNDSLFISVGKKVKEGIIYHSLYNQANNIVEELPTPEAHLYCTLKSLGIEEQQDLELIEATDLIYQGLEDWIVSAFIEKHPLTVQLNDLVMDVEYHFNAKRVTLHHRHGKRKDLPRRWELPSWLGLNIKYKKASKTVNIN</sequence>
<dbReference type="InterPro" id="IPR001650">
    <property type="entry name" value="Helicase_C-like"/>
</dbReference>
<evidence type="ECO:0000256" key="1">
    <source>
        <dbReference type="ARBA" id="ARBA00022741"/>
    </source>
</evidence>
<dbReference type="CDD" id="cd17917">
    <property type="entry name" value="DEXHc_RHA-like"/>
    <property type="match status" value="1"/>
</dbReference>
<keyword evidence="4" id="KW-0067">ATP-binding</keyword>
<dbReference type="Proteomes" id="UP000305730">
    <property type="component" value="Unassembled WGS sequence"/>
</dbReference>
<evidence type="ECO:0000256" key="2">
    <source>
        <dbReference type="ARBA" id="ARBA00022801"/>
    </source>
</evidence>
<evidence type="ECO:0000313" key="10">
    <source>
        <dbReference type="Proteomes" id="UP000307706"/>
    </source>
</evidence>
<dbReference type="Proteomes" id="UP000307706">
    <property type="component" value="Unassembled WGS sequence"/>
</dbReference>
<evidence type="ECO:0000256" key="3">
    <source>
        <dbReference type="ARBA" id="ARBA00022806"/>
    </source>
</evidence>
<dbReference type="OrthoDB" id="9805617at2"/>